<name>A0A0D7ADM5_9AGAR</name>
<dbReference type="EMBL" id="KN881832">
    <property type="protein sequence ID" value="KIY48504.1"/>
    <property type="molecule type" value="Genomic_DNA"/>
</dbReference>
<sequence length="128" mass="13679">MTSERQWPHLAAPGADGRTAFCTTVLNVLHGRTRPDIPLENEHVLLFIPAIKVKGEGEGDEPFHDIVIFLDDQADESLVGGSERAWVLQVAGILQTSPGEAEGLGPYALTNVIARDPAKRTGKGVVAS</sequence>
<evidence type="ECO:0000313" key="2">
    <source>
        <dbReference type="Proteomes" id="UP000054144"/>
    </source>
</evidence>
<gene>
    <name evidence="1" type="ORF">FISHEDRAFT_58797</name>
</gene>
<dbReference type="Proteomes" id="UP000054144">
    <property type="component" value="Unassembled WGS sequence"/>
</dbReference>
<dbReference type="AlphaFoldDB" id="A0A0D7ADM5"/>
<reference evidence="1 2" key="1">
    <citation type="journal article" date="2015" name="Fungal Genet. Biol.">
        <title>Evolution of novel wood decay mechanisms in Agaricales revealed by the genome sequences of Fistulina hepatica and Cylindrobasidium torrendii.</title>
        <authorList>
            <person name="Floudas D."/>
            <person name="Held B.W."/>
            <person name="Riley R."/>
            <person name="Nagy L.G."/>
            <person name="Koehler G."/>
            <person name="Ransdell A.S."/>
            <person name="Younus H."/>
            <person name="Chow J."/>
            <person name="Chiniquy J."/>
            <person name="Lipzen A."/>
            <person name="Tritt A."/>
            <person name="Sun H."/>
            <person name="Haridas S."/>
            <person name="LaButti K."/>
            <person name="Ohm R.A."/>
            <person name="Kues U."/>
            <person name="Blanchette R.A."/>
            <person name="Grigoriev I.V."/>
            <person name="Minto R.E."/>
            <person name="Hibbett D.S."/>
        </authorList>
    </citation>
    <scope>NUCLEOTIDE SEQUENCE [LARGE SCALE GENOMIC DNA]</scope>
    <source>
        <strain evidence="1 2">ATCC 64428</strain>
    </source>
</reference>
<keyword evidence="2" id="KW-1185">Reference proteome</keyword>
<protein>
    <submittedName>
        <fullName evidence="1">Uncharacterized protein</fullName>
    </submittedName>
</protein>
<proteinExistence type="predicted"/>
<accession>A0A0D7ADM5</accession>
<evidence type="ECO:0000313" key="1">
    <source>
        <dbReference type="EMBL" id="KIY48504.1"/>
    </source>
</evidence>
<organism evidence="1 2">
    <name type="scientific">Fistulina hepatica ATCC 64428</name>
    <dbReference type="NCBI Taxonomy" id="1128425"/>
    <lineage>
        <taxon>Eukaryota</taxon>
        <taxon>Fungi</taxon>
        <taxon>Dikarya</taxon>
        <taxon>Basidiomycota</taxon>
        <taxon>Agaricomycotina</taxon>
        <taxon>Agaricomycetes</taxon>
        <taxon>Agaricomycetidae</taxon>
        <taxon>Agaricales</taxon>
        <taxon>Fistulinaceae</taxon>
        <taxon>Fistulina</taxon>
    </lineage>
</organism>